<dbReference type="Gene3D" id="3.30.300.30">
    <property type="match status" value="1"/>
</dbReference>
<evidence type="ECO:0000256" key="4">
    <source>
        <dbReference type="ARBA" id="ARBA00022475"/>
    </source>
</evidence>
<name>A0A1Y4FP57_FLAPL</name>
<sequence>MPELGVTSVQEKIKGYLGKVAGWWKAAGKKVKLFLIAGLIAVVAVVAVVLAMQMNQPYTTLFTGLNQTELNEIVSYLSEQGMADYRIEGSDTILVPAEQEVRLKAALAQQGYPKSGFAYSMYLDHVGSLTTEGEREQLELYELQDRIAAVVRCFDGVQEAVVDITPGEDNTFILDSENKYDASAAVFVTMRDGAELTQKQVQGIRNFVSHSVQGLEIDNVTITDSYGNTYSAGDTFTDIQDLSTLKLQLEEQINNKIRTSVLQVLTPIYGTENVKVSVNSIVDLDRSYTDSTDYNLEDWANDGSTGGEGIIGEKIYEGDILLPGGDTAGGVPGTSTNADLNQYVNEDGETDGEGQIVHVSGDKKYLVDETNQQVEHLSGTVSDVMVSVTINQAAADGTDAAALYPHVARAAGIATADQRDKISVLISPFYQADEPVLPVPEGIPAWVIYAAAGGGVLFLVLLLVILLLGRRRRKRRKELEAAGLAAVAQTETAPLTPQEGADIMNLQTEKSMELRKDVRKFAEDNPEIAAQMVKSWLREGDGE</sequence>
<comment type="subcellular location">
    <subcellularLocation>
        <location evidence="1">Bacterial flagellum basal body</location>
    </subcellularLocation>
    <subcellularLocation>
        <location evidence="2">Cell membrane</location>
        <topology evidence="2">Multi-pass membrane protein</topology>
    </subcellularLocation>
</comment>
<evidence type="ECO:0000313" key="15">
    <source>
        <dbReference type="Proteomes" id="UP000434475"/>
    </source>
</evidence>
<dbReference type="InterPro" id="IPR013556">
    <property type="entry name" value="Flag_M-ring_C"/>
</dbReference>
<keyword evidence="12" id="KW-0969">Cilium</keyword>
<accession>A0A1Y4FP57</accession>
<evidence type="ECO:0000313" key="13">
    <source>
        <dbReference type="EMBL" id="MSB50060.1"/>
    </source>
</evidence>
<gene>
    <name evidence="12" type="primary">fliF</name>
    <name evidence="13" type="ORF">GKE90_15370</name>
    <name evidence="12" type="ORF">GKE97_08760</name>
</gene>
<feature type="transmembrane region" description="Helical" evidence="9">
    <location>
        <begin position="446"/>
        <end position="468"/>
    </location>
</feature>
<feature type="transmembrane region" description="Helical" evidence="9">
    <location>
        <begin position="33"/>
        <end position="52"/>
    </location>
</feature>
<dbReference type="InterPro" id="IPR006182">
    <property type="entry name" value="FliF_N_dom"/>
</dbReference>
<comment type="similarity">
    <text evidence="3">Belongs to the FliF family.</text>
</comment>
<comment type="caution">
    <text evidence="12">The sequence shown here is derived from an EMBL/GenBank/DDBJ whole genome shotgun (WGS) entry which is preliminary data.</text>
</comment>
<evidence type="ECO:0000313" key="12">
    <source>
        <dbReference type="EMBL" id="MSB19609.1"/>
    </source>
</evidence>
<dbReference type="GO" id="GO:0005886">
    <property type="term" value="C:plasma membrane"/>
    <property type="evidence" value="ECO:0007669"/>
    <property type="project" value="UniProtKB-SubCell"/>
</dbReference>
<dbReference type="InterPro" id="IPR045851">
    <property type="entry name" value="AMP-bd_C_sf"/>
</dbReference>
<keyword evidence="8" id="KW-0975">Bacterial flagellum</keyword>
<dbReference type="GO" id="GO:0071973">
    <property type="term" value="P:bacterial-type flagellum-dependent cell motility"/>
    <property type="evidence" value="ECO:0007669"/>
    <property type="project" value="InterPro"/>
</dbReference>
<evidence type="ECO:0000256" key="2">
    <source>
        <dbReference type="ARBA" id="ARBA00004651"/>
    </source>
</evidence>
<dbReference type="AlphaFoldDB" id="A0A1Y4FP57"/>
<dbReference type="NCBIfam" id="TIGR00206">
    <property type="entry name" value="fliF"/>
    <property type="match status" value="1"/>
</dbReference>
<keyword evidence="12" id="KW-0966">Cell projection</keyword>
<dbReference type="Pfam" id="PF08345">
    <property type="entry name" value="YscJ_FliF_C"/>
    <property type="match status" value="1"/>
</dbReference>
<proteinExistence type="inferred from homology"/>
<dbReference type="Proteomes" id="UP000434475">
    <property type="component" value="Unassembled WGS sequence"/>
</dbReference>
<dbReference type="InterPro" id="IPR043427">
    <property type="entry name" value="YscJ/FliF"/>
</dbReference>
<evidence type="ECO:0000256" key="9">
    <source>
        <dbReference type="SAM" id="Phobius"/>
    </source>
</evidence>
<evidence type="ECO:0000256" key="1">
    <source>
        <dbReference type="ARBA" id="ARBA00004117"/>
    </source>
</evidence>
<keyword evidence="5 9" id="KW-0812">Transmembrane</keyword>
<dbReference type="PANTHER" id="PTHR30046:SF0">
    <property type="entry name" value="FLAGELLAR M-RING PROTEIN"/>
    <property type="match status" value="1"/>
</dbReference>
<dbReference type="EMBL" id="WKPO01000024">
    <property type="protein sequence ID" value="MSB50060.1"/>
    <property type="molecule type" value="Genomic_DNA"/>
</dbReference>
<evidence type="ECO:0000256" key="6">
    <source>
        <dbReference type="ARBA" id="ARBA00022989"/>
    </source>
</evidence>
<evidence type="ECO:0000256" key="3">
    <source>
        <dbReference type="ARBA" id="ARBA00007971"/>
    </source>
</evidence>
<dbReference type="InterPro" id="IPR000067">
    <property type="entry name" value="FlgMring_FliF"/>
</dbReference>
<dbReference type="GO" id="GO:0009431">
    <property type="term" value="C:bacterial-type flagellum basal body, MS ring"/>
    <property type="evidence" value="ECO:0007669"/>
    <property type="project" value="InterPro"/>
</dbReference>
<dbReference type="GO" id="GO:0003774">
    <property type="term" value="F:cytoskeletal motor activity"/>
    <property type="evidence" value="ECO:0007669"/>
    <property type="project" value="InterPro"/>
</dbReference>
<evidence type="ECO:0000259" key="10">
    <source>
        <dbReference type="Pfam" id="PF01514"/>
    </source>
</evidence>
<dbReference type="PANTHER" id="PTHR30046">
    <property type="entry name" value="FLAGELLAR M-RING PROTEIN"/>
    <property type="match status" value="1"/>
</dbReference>
<feature type="domain" description="Flagellar M-ring N-terminal" evidence="10">
    <location>
        <begin position="56"/>
        <end position="231"/>
    </location>
</feature>
<evidence type="ECO:0000256" key="7">
    <source>
        <dbReference type="ARBA" id="ARBA00023136"/>
    </source>
</evidence>
<dbReference type="Pfam" id="PF01514">
    <property type="entry name" value="YscJ_FliF"/>
    <property type="match status" value="1"/>
</dbReference>
<keyword evidence="7 9" id="KW-0472">Membrane</keyword>
<reference evidence="14 15" key="1">
    <citation type="journal article" date="2019" name="Nat. Med.">
        <title>A library of human gut bacterial isolates paired with longitudinal multiomics data enables mechanistic microbiome research.</title>
        <authorList>
            <person name="Poyet M."/>
            <person name="Groussin M."/>
            <person name="Gibbons S.M."/>
            <person name="Avila-Pacheco J."/>
            <person name="Jiang X."/>
            <person name="Kearney S.M."/>
            <person name="Perrotta A.R."/>
            <person name="Berdy B."/>
            <person name="Zhao S."/>
            <person name="Lieberman T.D."/>
            <person name="Swanson P.K."/>
            <person name="Smith M."/>
            <person name="Roesemann S."/>
            <person name="Alexander J.E."/>
            <person name="Rich S.A."/>
            <person name="Livny J."/>
            <person name="Vlamakis H."/>
            <person name="Clish C."/>
            <person name="Bullock K."/>
            <person name="Deik A."/>
            <person name="Scott J."/>
            <person name="Pierce K.A."/>
            <person name="Xavier R.J."/>
            <person name="Alm E.J."/>
        </authorList>
    </citation>
    <scope>NUCLEOTIDE SEQUENCE [LARGE SCALE GENOMIC DNA]</scope>
    <source>
        <strain evidence="12 15">BIOML-A2</strain>
        <strain evidence="13 14">BIOML-A5</strain>
    </source>
</reference>
<evidence type="ECO:0000256" key="8">
    <source>
        <dbReference type="ARBA" id="ARBA00023143"/>
    </source>
</evidence>
<keyword evidence="6 9" id="KW-1133">Transmembrane helix</keyword>
<protein>
    <submittedName>
        <fullName evidence="12">Flagellar M-ring protein FliF</fullName>
    </submittedName>
</protein>
<evidence type="ECO:0000313" key="14">
    <source>
        <dbReference type="Proteomes" id="UP000429811"/>
    </source>
</evidence>
<keyword evidence="12" id="KW-0282">Flagellum</keyword>
<evidence type="ECO:0000256" key="5">
    <source>
        <dbReference type="ARBA" id="ARBA00022692"/>
    </source>
</evidence>
<evidence type="ECO:0000259" key="11">
    <source>
        <dbReference type="Pfam" id="PF08345"/>
    </source>
</evidence>
<dbReference type="EMBL" id="WKPR01000006">
    <property type="protein sequence ID" value="MSB19609.1"/>
    <property type="molecule type" value="Genomic_DNA"/>
</dbReference>
<keyword evidence="4" id="KW-1003">Cell membrane</keyword>
<organism evidence="12 15">
    <name type="scientific">Flavonifractor plautii</name>
    <name type="common">Fusobacterium plautii</name>
    <dbReference type="NCBI Taxonomy" id="292800"/>
    <lineage>
        <taxon>Bacteria</taxon>
        <taxon>Bacillati</taxon>
        <taxon>Bacillota</taxon>
        <taxon>Clostridia</taxon>
        <taxon>Eubacteriales</taxon>
        <taxon>Oscillospiraceae</taxon>
        <taxon>Flavonifractor</taxon>
    </lineage>
</organism>
<dbReference type="Proteomes" id="UP000429811">
    <property type="component" value="Unassembled WGS sequence"/>
</dbReference>
<feature type="domain" description="Flagellar M-ring C-terminal" evidence="11">
    <location>
        <begin position="265"/>
        <end position="429"/>
    </location>
</feature>